<feature type="domain" description="Response regulatory" evidence="8">
    <location>
        <begin position="988"/>
        <end position="1104"/>
    </location>
</feature>
<name>A0ABQ6GPC0_9GAMM</name>
<dbReference type="InterPro" id="IPR003661">
    <property type="entry name" value="HisK_dim/P_dom"/>
</dbReference>
<protein>
    <recommendedName>
        <fullName evidence="2">histidine kinase</fullName>
        <ecNumber evidence="2">2.7.13.3</ecNumber>
    </recommendedName>
</protein>
<gene>
    <name evidence="10" type="ORF">tinsulaeT_11680</name>
</gene>
<dbReference type="Pfam" id="PF02518">
    <property type="entry name" value="HATPase_c"/>
    <property type="match status" value="1"/>
</dbReference>
<dbReference type="SUPFAM" id="SSF55874">
    <property type="entry name" value="ATPase domain of HSP90 chaperone/DNA topoisomerase II/histidine kinase"/>
    <property type="match status" value="1"/>
</dbReference>
<dbReference type="SUPFAM" id="SSF47384">
    <property type="entry name" value="Homodimeric domain of signal transducing histidine kinase"/>
    <property type="match status" value="1"/>
</dbReference>
<dbReference type="Gene3D" id="3.40.50.2300">
    <property type="match status" value="1"/>
</dbReference>
<dbReference type="InterPro" id="IPR035965">
    <property type="entry name" value="PAS-like_dom_sf"/>
</dbReference>
<keyword evidence="6" id="KW-0472">Membrane</keyword>
<evidence type="ECO:0000256" key="5">
    <source>
        <dbReference type="PROSITE-ProRule" id="PRU00169"/>
    </source>
</evidence>
<dbReference type="PRINTS" id="PR00344">
    <property type="entry name" value="BCTRLSENSOR"/>
</dbReference>
<dbReference type="PANTHER" id="PTHR45339">
    <property type="entry name" value="HYBRID SIGNAL TRANSDUCTION HISTIDINE KINASE J"/>
    <property type="match status" value="1"/>
</dbReference>
<proteinExistence type="predicted"/>
<evidence type="ECO:0000256" key="6">
    <source>
        <dbReference type="SAM" id="Phobius"/>
    </source>
</evidence>
<evidence type="ECO:0000259" key="7">
    <source>
        <dbReference type="PROSITE" id="PS50109"/>
    </source>
</evidence>
<evidence type="ECO:0000256" key="4">
    <source>
        <dbReference type="ARBA" id="ARBA00023012"/>
    </source>
</evidence>
<dbReference type="InterPro" id="IPR036097">
    <property type="entry name" value="HisK_dim/P_sf"/>
</dbReference>
<dbReference type="SMART" id="SM00448">
    <property type="entry name" value="REC"/>
    <property type="match status" value="1"/>
</dbReference>
<dbReference type="EC" id="2.7.13.3" evidence="2"/>
<keyword evidence="6" id="KW-0812">Transmembrane</keyword>
<evidence type="ECO:0000259" key="8">
    <source>
        <dbReference type="PROSITE" id="PS50110"/>
    </source>
</evidence>
<comment type="catalytic activity">
    <reaction evidence="1">
        <text>ATP + protein L-histidine = ADP + protein N-phospho-L-histidine.</text>
        <dbReference type="EC" id="2.7.13.3"/>
    </reaction>
</comment>
<dbReference type="InterPro" id="IPR036890">
    <property type="entry name" value="HATPase_C_sf"/>
</dbReference>
<evidence type="ECO:0000256" key="2">
    <source>
        <dbReference type="ARBA" id="ARBA00012438"/>
    </source>
</evidence>
<dbReference type="NCBIfam" id="TIGR00229">
    <property type="entry name" value="sensory_box"/>
    <property type="match status" value="1"/>
</dbReference>
<organism evidence="10 11">
    <name type="scientific">Thalassotalea insulae</name>
    <dbReference type="NCBI Taxonomy" id="2056778"/>
    <lineage>
        <taxon>Bacteria</taxon>
        <taxon>Pseudomonadati</taxon>
        <taxon>Pseudomonadota</taxon>
        <taxon>Gammaproteobacteria</taxon>
        <taxon>Alteromonadales</taxon>
        <taxon>Colwelliaceae</taxon>
        <taxon>Thalassotalea</taxon>
    </lineage>
</organism>
<feature type="modified residue" description="4-aspartylphosphate" evidence="5">
    <location>
        <position position="1037"/>
    </location>
</feature>
<dbReference type="InterPro" id="IPR003594">
    <property type="entry name" value="HATPase_dom"/>
</dbReference>
<dbReference type="CDD" id="cd16922">
    <property type="entry name" value="HATPase_EvgS-ArcB-TorS-like"/>
    <property type="match status" value="1"/>
</dbReference>
<dbReference type="Pfam" id="PF08448">
    <property type="entry name" value="PAS_4"/>
    <property type="match status" value="1"/>
</dbReference>
<accession>A0ABQ6GPC0</accession>
<feature type="transmembrane region" description="Helical" evidence="6">
    <location>
        <begin position="20"/>
        <end position="40"/>
    </location>
</feature>
<dbReference type="Gene3D" id="3.30.565.10">
    <property type="entry name" value="Histidine kinase-like ATPase, C-terminal domain"/>
    <property type="match status" value="1"/>
</dbReference>
<dbReference type="CDD" id="cd17546">
    <property type="entry name" value="REC_hyHK_CKI1_RcsC-like"/>
    <property type="match status" value="1"/>
</dbReference>
<dbReference type="CDD" id="cd00082">
    <property type="entry name" value="HisKA"/>
    <property type="match status" value="1"/>
</dbReference>
<dbReference type="SUPFAM" id="SSF52172">
    <property type="entry name" value="CheY-like"/>
    <property type="match status" value="1"/>
</dbReference>
<keyword evidence="11" id="KW-1185">Reference proteome</keyword>
<dbReference type="SMART" id="SM00387">
    <property type="entry name" value="HATPase_c"/>
    <property type="match status" value="1"/>
</dbReference>
<dbReference type="InterPro" id="IPR001789">
    <property type="entry name" value="Sig_transdc_resp-reg_receiver"/>
</dbReference>
<dbReference type="Pfam" id="PF00512">
    <property type="entry name" value="HisKA"/>
    <property type="match status" value="1"/>
</dbReference>
<evidence type="ECO:0000256" key="1">
    <source>
        <dbReference type="ARBA" id="ARBA00000085"/>
    </source>
</evidence>
<keyword evidence="4" id="KW-0902">Two-component regulatory system</keyword>
<dbReference type="Proteomes" id="UP001157186">
    <property type="component" value="Unassembled WGS sequence"/>
</dbReference>
<feature type="domain" description="PAS" evidence="9">
    <location>
        <begin position="463"/>
        <end position="517"/>
    </location>
</feature>
<dbReference type="EMBL" id="BSST01000001">
    <property type="protein sequence ID" value="GLX77828.1"/>
    <property type="molecule type" value="Genomic_DNA"/>
</dbReference>
<dbReference type="Gene3D" id="1.10.287.130">
    <property type="match status" value="1"/>
</dbReference>
<feature type="domain" description="Histidine kinase" evidence="7">
    <location>
        <begin position="603"/>
        <end position="824"/>
    </location>
</feature>
<dbReference type="Gene3D" id="3.30.450.20">
    <property type="entry name" value="PAS domain"/>
    <property type="match status" value="1"/>
</dbReference>
<keyword evidence="6" id="KW-1133">Transmembrane helix</keyword>
<dbReference type="InterPro" id="IPR000014">
    <property type="entry name" value="PAS"/>
</dbReference>
<dbReference type="PROSITE" id="PS50110">
    <property type="entry name" value="RESPONSE_REGULATORY"/>
    <property type="match status" value="1"/>
</dbReference>
<dbReference type="PROSITE" id="PS50109">
    <property type="entry name" value="HIS_KIN"/>
    <property type="match status" value="1"/>
</dbReference>
<dbReference type="SMART" id="SM00388">
    <property type="entry name" value="HisKA"/>
    <property type="match status" value="1"/>
</dbReference>
<evidence type="ECO:0000256" key="3">
    <source>
        <dbReference type="ARBA" id="ARBA00022553"/>
    </source>
</evidence>
<keyword evidence="3 5" id="KW-0597">Phosphoprotein</keyword>
<comment type="caution">
    <text evidence="10">The sequence shown here is derived from an EMBL/GenBank/DDBJ whole genome shotgun (WGS) entry which is preliminary data.</text>
</comment>
<dbReference type="PANTHER" id="PTHR45339:SF1">
    <property type="entry name" value="HYBRID SIGNAL TRANSDUCTION HISTIDINE KINASE J"/>
    <property type="match status" value="1"/>
</dbReference>
<sequence>MTGLGISVVFKFSGENQLVATYKLSIIGVFVAIMLVALLISSYRYHKELVLFEQQELSQLATKAKKIDDELLTAVQSLEAIKRFADHSLTFPQELASVPVLRQDDNKFYLNKARSDVHGHRQHFSTHISGIGHIDEFTREIKDELAMAYMLSPAFTTAKNSVAVASRFSYLSLQRFISVYPWIGRKNWQYRDSLINDGYFEQVRASSPHIFTPVWSQPHVSQNSNSLSIRLMVGVFRLQALTGAIMFDINLARLRQLMLRENNDDFNYLLINKADQLLVQLNANQQSSTNADRWQSVLPTKLRQLSYEALDIREPSFKYRPELTQSDSWLIQRHKLSANDWMLVKYKPYEHFSAPIFQRFTWVFIGLFFGQLALLIVVYLVTYKTFIKPTQSFISHISHSAKGDHGKIVPPKGWQHWFDIVGDIFSQNRSLLQQLKDQNNVLDMRVHEKTQALMEKSQQHQHDYAILRSVMDAIPDYLIFNDTNGRVIGCNLAFEQYLKQAENEILGRDVETLIGSELGRALAGCTQEQQAKKSHCGVFQVVETLENTYELFCSEFYDQQNHVLGSIIVIRDVTKQHAANAALASAKEQAELANQAKSQFLANMSHEIRTPINAIQGMQSLLKQTVLTTQQTQHLTHAQDAAEVLLHLVDELLDFAKIESGNMTIFKKDCYLDTIVNQAVRLNIANIDSNKVTLEVKIAPDVPSLVYTDEMRMVQVLSNLLNNATKFTHSGKIAIVLEVIADSGQDVLVRFAVEDTGIGIEKNKQAHLFKAFAQADESMTREYGGSGLGLSICQRIVNILGGEIKLTSEFGQGAKFSFVLPLTAKKSDIPFYPVSQVNVYTLAYQFTPDFYCLLQAYGYQYKQLDRLADIDNIEQQAINMLFLTVDEINESVCQLLERQFSSCAKQSQQAIVVVYQEQHNSEENTKYQLLERYQISYVICLAPLYRYGLFTVLQALANNNVPEAETEALTPAVVNNNGESKGNLSGTSVLLVEDNLVNQLVAKELLKAMKAEVTIAENGQQALDKLDNQHFDVVLMDIQMPVMDGLTACRLIRQQAQFKHLPIIAMTAHARQEDKESSFAAGMNLHIAKPVKAEVLLTSIQSLISA</sequence>
<reference evidence="10 11" key="1">
    <citation type="submission" date="2023-03" db="EMBL/GenBank/DDBJ databases">
        <title>Draft genome sequence of Thalassotalea insulae KCTC 62186T.</title>
        <authorList>
            <person name="Sawabe T."/>
        </authorList>
    </citation>
    <scope>NUCLEOTIDE SEQUENCE [LARGE SCALE GENOMIC DNA]</scope>
    <source>
        <strain evidence="10 11">KCTC 62186</strain>
    </source>
</reference>
<dbReference type="InterPro" id="IPR004358">
    <property type="entry name" value="Sig_transdc_His_kin-like_C"/>
</dbReference>
<evidence type="ECO:0000259" key="9">
    <source>
        <dbReference type="PROSITE" id="PS50112"/>
    </source>
</evidence>
<dbReference type="SUPFAM" id="SSF55785">
    <property type="entry name" value="PYP-like sensor domain (PAS domain)"/>
    <property type="match status" value="1"/>
</dbReference>
<dbReference type="Pfam" id="PF00072">
    <property type="entry name" value="Response_reg"/>
    <property type="match status" value="1"/>
</dbReference>
<dbReference type="InterPro" id="IPR011006">
    <property type="entry name" value="CheY-like_superfamily"/>
</dbReference>
<dbReference type="RefSeq" id="WP_284243718.1">
    <property type="nucleotide sequence ID" value="NZ_BSST01000001.1"/>
</dbReference>
<dbReference type="PROSITE" id="PS50112">
    <property type="entry name" value="PAS"/>
    <property type="match status" value="1"/>
</dbReference>
<evidence type="ECO:0000313" key="11">
    <source>
        <dbReference type="Proteomes" id="UP001157186"/>
    </source>
</evidence>
<evidence type="ECO:0000313" key="10">
    <source>
        <dbReference type="EMBL" id="GLX77828.1"/>
    </source>
</evidence>
<dbReference type="SMART" id="SM00091">
    <property type="entry name" value="PAS"/>
    <property type="match status" value="1"/>
</dbReference>
<dbReference type="InterPro" id="IPR013656">
    <property type="entry name" value="PAS_4"/>
</dbReference>
<dbReference type="InterPro" id="IPR005467">
    <property type="entry name" value="His_kinase_dom"/>
</dbReference>
<feature type="transmembrane region" description="Helical" evidence="6">
    <location>
        <begin position="360"/>
        <end position="381"/>
    </location>
</feature>